<dbReference type="Pfam" id="PF12349">
    <property type="entry name" value="Sterol-sensing"/>
    <property type="match status" value="1"/>
</dbReference>
<feature type="compositionally biased region" description="Polar residues" evidence="17">
    <location>
        <begin position="2002"/>
        <end position="2023"/>
    </location>
</feature>
<keyword evidence="14" id="KW-0325">Glycoprotein</keyword>
<dbReference type="GO" id="GO:0030299">
    <property type="term" value="P:intestinal cholesterol absorption"/>
    <property type="evidence" value="ECO:0007669"/>
    <property type="project" value="TreeGrafter"/>
</dbReference>
<dbReference type="Proteomes" id="UP000663852">
    <property type="component" value="Unassembled WGS sequence"/>
</dbReference>
<feature type="transmembrane region" description="Helical" evidence="18">
    <location>
        <begin position="267"/>
        <end position="290"/>
    </location>
</feature>
<feature type="compositionally biased region" description="Polar residues" evidence="17">
    <location>
        <begin position="1983"/>
        <end position="1995"/>
    </location>
</feature>
<dbReference type="FunFam" id="1.20.1640.10:FF:000008">
    <property type="entry name" value="NPC intracellular cholesterol transporter 1"/>
    <property type="match status" value="1"/>
</dbReference>
<accession>A0A814JPK7</accession>
<keyword evidence="4" id="KW-0813">Transport</keyword>
<feature type="transmembrane region" description="Helical" evidence="18">
    <location>
        <begin position="896"/>
        <end position="913"/>
    </location>
</feature>
<keyword evidence="11 18" id="KW-0472">Membrane</keyword>
<evidence type="ECO:0000256" key="9">
    <source>
        <dbReference type="ARBA" id="ARBA00023055"/>
    </source>
</evidence>
<feature type="compositionally biased region" description="Polar residues" evidence="17">
    <location>
        <begin position="2228"/>
        <end position="2239"/>
    </location>
</feature>
<evidence type="ECO:0000256" key="17">
    <source>
        <dbReference type="SAM" id="MobiDB-lite"/>
    </source>
</evidence>
<feature type="transmembrane region" description="Helical" evidence="18">
    <location>
        <begin position="781"/>
        <end position="803"/>
    </location>
</feature>
<comment type="similarity">
    <text evidence="3">Belongs to the SMAUG family.</text>
</comment>
<evidence type="ECO:0000256" key="7">
    <source>
        <dbReference type="ARBA" id="ARBA00022729"/>
    </source>
</evidence>
<dbReference type="GO" id="GO:0030301">
    <property type="term" value="P:cholesterol transport"/>
    <property type="evidence" value="ECO:0007669"/>
    <property type="project" value="UniProtKB-ARBA"/>
</dbReference>
<evidence type="ECO:0000256" key="5">
    <source>
        <dbReference type="ARBA" id="ARBA00022548"/>
    </source>
</evidence>
<dbReference type="GO" id="GO:0030371">
    <property type="term" value="F:translation repressor activity"/>
    <property type="evidence" value="ECO:0007669"/>
    <property type="project" value="InterPro"/>
</dbReference>
<feature type="transmembrane region" description="Helical" evidence="18">
    <location>
        <begin position="635"/>
        <end position="656"/>
    </location>
</feature>
<dbReference type="Gene3D" id="1.10.150.50">
    <property type="entry name" value="Transcription Factor, Ets-1"/>
    <property type="match status" value="1"/>
</dbReference>
<feature type="chain" id="PRO_5032501582" description="SSD domain-containing protein" evidence="19">
    <location>
        <begin position="19"/>
        <end position="2239"/>
    </location>
</feature>
<feature type="region of interest" description="Disordered" evidence="17">
    <location>
        <begin position="2066"/>
        <end position="2160"/>
    </location>
</feature>
<evidence type="ECO:0000256" key="3">
    <source>
        <dbReference type="ARBA" id="ARBA00008232"/>
    </source>
</evidence>
<evidence type="ECO:0000256" key="13">
    <source>
        <dbReference type="ARBA" id="ARBA00023166"/>
    </source>
</evidence>
<evidence type="ECO:0000256" key="19">
    <source>
        <dbReference type="SAM" id="SignalP"/>
    </source>
</evidence>
<gene>
    <name evidence="21" type="ORF">EDS130_LOCUS16877</name>
</gene>
<name>A0A814JPK7_ADIRI</name>
<dbReference type="InterPro" id="IPR032190">
    <property type="entry name" value="NPC1_N"/>
</dbReference>
<dbReference type="SUPFAM" id="SSF47769">
    <property type="entry name" value="SAM/Pointed domain"/>
    <property type="match status" value="1"/>
</dbReference>
<reference evidence="21" key="1">
    <citation type="submission" date="2021-02" db="EMBL/GenBank/DDBJ databases">
        <authorList>
            <person name="Nowell W R."/>
        </authorList>
    </citation>
    <scope>NUCLEOTIDE SEQUENCE</scope>
</reference>
<feature type="transmembrane region" description="Helical" evidence="18">
    <location>
        <begin position="668"/>
        <end position="691"/>
    </location>
</feature>
<feature type="region of interest" description="Disordered" evidence="17">
    <location>
        <begin position="2219"/>
        <end position="2239"/>
    </location>
</feature>
<dbReference type="GO" id="GO:0003723">
    <property type="term" value="F:RNA binding"/>
    <property type="evidence" value="ECO:0007669"/>
    <property type="project" value="InterPro"/>
</dbReference>
<dbReference type="InterPro" id="IPR053956">
    <property type="entry name" value="NPC1_MLD"/>
</dbReference>
<dbReference type="Gene3D" id="1.25.40.170">
    <property type="entry name" value="Smaug, PHAT domain"/>
    <property type="match status" value="1"/>
</dbReference>
<dbReference type="GO" id="GO:0042632">
    <property type="term" value="P:cholesterol homeostasis"/>
    <property type="evidence" value="ECO:0007669"/>
    <property type="project" value="TreeGrafter"/>
</dbReference>
<dbReference type="InterPro" id="IPR001660">
    <property type="entry name" value="SAM"/>
</dbReference>
<comment type="catalytic activity">
    <reaction evidence="16">
        <text>cholesterol(in) = cholesterol(out)</text>
        <dbReference type="Rhea" id="RHEA:39747"/>
        <dbReference type="ChEBI" id="CHEBI:16113"/>
    </reaction>
</comment>
<evidence type="ECO:0000256" key="16">
    <source>
        <dbReference type="ARBA" id="ARBA00034049"/>
    </source>
</evidence>
<keyword evidence="12" id="KW-1015">Disulfide bond</keyword>
<feature type="compositionally biased region" description="Low complexity" evidence="17">
    <location>
        <begin position="1716"/>
        <end position="1727"/>
    </location>
</feature>
<protein>
    <recommendedName>
        <fullName evidence="20">SSD domain-containing protein</fullName>
    </recommendedName>
</protein>
<dbReference type="GO" id="GO:0012505">
    <property type="term" value="C:endomembrane system"/>
    <property type="evidence" value="ECO:0007669"/>
    <property type="project" value="UniProtKB-SubCell"/>
</dbReference>
<feature type="transmembrane region" description="Helical" evidence="18">
    <location>
        <begin position="1155"/>
        <end position="1175"/>
    </location>
</feature>
<dbReference type="InterPro" id="IPR000731">
    <property type="entry name" value="SSD"/>
</dbReference>
<feature type="signal peptide" evidence="19">
    <location>
        <begin position="1"/>
        <end position="18"/>
    </location>
</feature>
<feature type="transmembrane region" description="Helical" evidence="18">
    <location>
        <begin position="1258"/>
        <end position="1278"/>
    </location>
</feature>
<evidence type="ECO:0000256" key="11">
    <source>
        <dbReference type="ARBA" id="ARBA00023136"/>
    </source>
</evidence>
<evidence type="ECO:0000313" key="21">
    <source>
        <dbReference type="EMBL" id="CAF1040040.1"/>
    </source>
</evidence>
<evidence type="ECO:0000256" key="2">
    <source>
        <dbReference type="ARBA" id="ARBA00005585"/>
    </source>
</evidence>
<dbReference type="Pfam" id="PF00536">
    <property type="entry name" value="SAM_1"/>
    <property type="match status" value="1"/>
</dbReference>
<feature type="transmembrane region" description="Helical" evidence="18">
    <location>
        <begin position="348"/>
        <end position="368"/>
    </location>
</feature>
<dbReference type="GO" id="GO:0005319">
    <property type="term" value="F:lipid transporter activity"/>
    <property type="evidence" value="ECO:0007669"/>
    <property type="project" value="InterPro"/>
</dbReference>
<keyword evidence="15" id="KW-0753">Steroid metabolism</keyword>
<feature type="transmembrane region" description="Helical" evidence="18">
    <location>
        <begin position="856"/>
        <end position="876"/>
    </location>
</feature>
<feature type="compositionally biased region" description="Polar residues" evidence="17">
    <location>
        <begin position="1690"/>
        <end position="1699"/>
    </location>
</feature>
<dbReference type="FunFam" id="1.20.1640.10:FF:000010">
    <property type="entry name" value="NPC intracellular cholesterol transporter 1"/>
    <property type="match status" value="1"/>
</dbReference>
<keyword evidence="9" id="KW-0445">Lipid transport</keyword>
<dbReference type="Pfam" id="PF22314">
    <property type="entry name" value="NPC1_MLD"/>
    <property type="match status" value="1"/>
</dbReference>
<feature type="transmembrane region" description="Helical" evidence="18">
    <location>
        <begin position="1187"/>
        <end position="1206"/>
    </location>
</feature>
<feature type="transmembrane region" description="Helical" evidence="18">
    <location>
        <begin position="1128"/>
        <end position="1149"/>
    </location>
</feature>
<feature type="region of interest" description="Disordered" evidence="17">
    <location>
        <begin position="1652"/>
        <end position="1672"/>
    </location>
</feature>
<comment type="subcellular location">
    <subcellularLocation>
        <location evidence="1">Endomembrane system</location>
        <topology evidence="1">Multi-pass membrane protein</topology>
    </subcellularLocation>
</comment>
<keyword evidence="10" id="KW-0443">Lipid metabolism</keyword>
<dbReference type="PANTHER" id="PTHR45727">
    <property type="entry name" value="NPC INTRACELLULAR CHOLESTEROL TRANSPORTER 1"/>
    <property type="match status" value="1"/>
</dbReference>
<feature type="region of interest" description="Disordered" evidence="17">
    <location>
        <begin position="1690"/>
        <end position="1737"/>
    </location>
</feature>
<organism evidence="21 22">
    <name type="scientific">Adineta ricciae</name>
    <name type="common">Rotifer</name>
    <dbReference type="NCBI Taxonomy" id="249248"/>
    <lineage>
        <taxon>Eukaryota</taxon>
        <taxon>Metazoa</taxon>
        <taxon>Spiralia</taxon>
        <taxon>Gnathifera</taxon>
        <taxon>Rotifera</taxon>
        <taxon>Eurotatoria</taxon>
        <taxon>Bdelloidea</taxon>
        <taxon>Adinetida</taxon>
        <taxon>Adinetidae</taxon>
        <taxon>Adineta</taxon>
    </lineage>
</organism>
<feature type="domain" description="SSD" evidence="20">
    <location>
        <begin position="634"/>
        <end position="803"/>
    </location>
</feature>
<dbReference type="InterPro" id="IPR037093">
    <property type="entry name" value="PHAT_dom_sf"/>
</dbReference>
<evidence type="ECO:0000256" key="1">
    <source>
        <dbReference type="ARBA" id="ARBA00004127"/>
    </source>
</evidence>
<evidence type="ECO:0000256" key="6">
    <source>
        <dbReference type="ARBA" id="ARBA00022692"/>
    </source>
</evidence>
<dbReference type="Pfam" id="PF16414">
    <property type="entry name" value="NPC1_N"/>
    <property type="match status" value="1"/>
</dbReference>
<feature type="transmembrane region" description="Helical" evidence="18">
    <location>
        <begin position="749"/>
        <end position="769"/>
    </location>
</feature>
<evidence type="ECO:0000256" key="18">
    <source>
        <dbReference type="SAM" id="Phobius"/>
    </source>
</evidence>
<keyword evidence="13" id="KW-1207">Sterol metabolism</keyword>
<evidence type="ECO:0000256" key="15">
    <source>
        <dbReference type="ARBA" id="ARBA00023221"/>
    </source>
</evidence>
<evidence type="ECO:0000256" key="12">
    <source>
        <dbReference type="ARBA" id="ARBA00023157"/>
    </source>
</evidence>
<comment type="similarity">
    <text evidence="2">Belongs to the patched family.</text>
</comment>
<dbReference type="GO" id="GO:0005886">
    <property type="term" value="C:plasma membrane"/>
    <property type="evidence" value="ECO:0007669"/>
    <property type="project" value="TreeGrafter"/>
</dbReference>
<evidence type="ECO:0000256" key="10">
    <source>
        <dbReference type="ARBA" id="ARBA00023098"/>
    </source>
</evidence>
<dbReference type="GO" id="GO:0008203">
    <property type="term" value="P:cholesterol metabolic process"/>
    <property type="evidence" value="ECO:0007669"/>
    <property type="project" value="UniProtKB-KW"/>
</dbReference>
<dbReference type="NCBIfam" id="TIGR00917">
    <property type="entry name" value="2A060601"/>
    <property type="match status" value="1"/>
</dbReference>
<sequence length="2239" mass="253078">MMKFLTILVCFLLSSAHSEEGHCVWYGQCGVNPLGKVTNCYYNGTAKQLTDQVALEQLRSACGMIYNGPNDTFTCCGPDQIETLSSQFGLAKMMLGRCPSCFYSFRSLFCSMSCSSDHSRFIQVTQMGNSSLYPGRQTVEEIHYRIADDFAERILSSCRDVLYPGGNQHSLDTMCGRPYDKCTKEDLMRYLGIDNPAVPFPIYIEFYNDTSEQETYYNQTTFSCDEPVITRYENKTACSCLDCAKSCSPLPPIVPDKEFLIGNLDGWLVIALIVIAVILLIFFTSTFTVAKLKKQRQDPYRSTDVTPLVSGSTQNESTGRLCNIQKRTELFLEQIFYRLGLFCARRPYFVLIVGLVIITGLSCGLIKFKVTTDPVQLWSAKSSIARQQKDFFDQHFRPFYRTAQLIIVPHDQSFVTHTYLSPPAPFNEYTFGPAFELQFLSDVLNLQTEILALTTGSNTTNQTISLSDICLKPLAPDNENCTVFSLLQYYQNSKENLYKRIGDDFFTYFDYTTHFLTCSQAPTTTRDDPLGLSCFADFGGTINPFMVLGNYSNEVYANATALVITIVIENSNDPEKIQMAEDWEAVFLDYMKNFTETQKSLRESGRSREAANFTVYYSAERSIQDELDRQSRSDILTIAISYTIMFLYVTLTLGHIRSWRTCLIDLKITVGFVGVLFVLLSVMSSVGFYSYCGVAGTLIIFEVIPFLVLAVGVDNIFIIVQHFEKTKEEEAEGKSSPVDIRLAKTISRVGPSILLTATSESIAFLLGALTPMPAVQIFSLYAFMAVFIDFFLQITCFVSVLAIDGRRQDSDRPDLCCCVQVNMKEKSTENKPKRLLQQIFTKIVTPVILGHSIVRAIIFTVFIITTCLSAAVIHRIPIGLDQKLSMPKDSYVLDYFYGLENYLSVGPPVYFVVNQDALDYKRISDQDLLCGTSGCSPISLLGQIGQSLRQPERYYLAQPPSSWLDDYFDWLQSTNNPPCCRIHNQTKEFCPATLDDPSCTHCPVTFIDNQRPSPDDFPRYINFFLHDNPGEKCPKGGHAAYKDAVQLIANSTVKSSYFMGFHSVLKTSADFINAMKSANEIAKNISKTILSNQSKTFTESNQLQDYPVFPYSIFYVFYDQYLTIWRNLIINLSSSFVAVFLVTCILLGFDIHTSFLIILCVFMIVIDMFGVMYLWHIELNAISVVNIVMSVGIAVEFCAHVARYFAVTRGRNRLDRAKVALAEMGSSVFSGITLTKVGGVVVLAFAKSQLFQVFYFRMYFSLVIIGALHGLIFLPVLLSYCGSSLSARADEKRQEHHRDTIADIVTPGNLVDGNENSFQSILECQIDFLPVFCYVQTIHEIKHLKKLLEDFILPLEVVLLLMTSQCDQSTGFCSLLRIVDVPNGTVVERKFYLLKYIINSEIRPKIERYSEQFTLVQQQFQEWSPFDQLCAVIELTRTFQLSYRHFLSQLCQSQILSENNDIFKHIVDDANAPDIVNCLLSNSLDKIIFTLQLYLPLISTTIINEKLLDAYRKVLMALDSNLSNPANFTHNEQQVILFCQQILFFLQNNPVLTRLTIHLPKLTQLVQTKQFQPDAQKSSQLPLQRFSAVRSQPSSARTNMSGEIHESISQQMNRLEGNDSGVDLTESSVPHTRQSFLSARSVLDRTTNKHTFVGKTTSSPIPEHGSLNTPARVPLKGVLSAPSTTFYSDVRQKNSNYQQLKHRSTLAKSDEDEQESQTQTTEATTEENSNHVDSSRPLGQFCSLRYRNGKSNQQCQDVSQYLGVDAHATSVRNTFLQSNSGMKDVPKWLKNLRLHKYDVVFSQITYDQMMNLTMEQLKELGITDGACSKIILNIKKLKERSIALKQCSVDLDNRQIELSNAILQLAEVLSTPIRSKQLELDNNSNEDIPTLIMEILEKCNQQLTPTTSSDICNSLLGLFDRCYRHEAFVDAQRYVLLQWRGRLSSMLQSIGKIEFKKIQAVYSHNQQRREGKPPIRPMKSATGPYQQTHGSTSIPLNKHSSEPQSNSLMDTNFTRRPNKSPTQMYPTVEESIDSVHLQTSFTCLTSTLQRNSGAYLANNQHQTLTRKASIDPHGETNSNNRTKLCKTFSDPNRIRFNNPSQLSHFQSSTGRPQQQSPPTSLFQMTSTPYSQQQRQFVSRSPPSSSTDTSTSPIKECCPDDEHTDYFGHRDNMISMSNISEANDLENTDEQRQKHTEMESFCREITECAIDENVCDSSIDHPEAVSNLKPASNHSTDTEQ</sequence>
<feature type="region of interest" description="Disordered" evidence="17">
    <location>
        <begin position="1964"/>
        <end position="2023"/>
    </location>
</feature>
<keyword evidence="5" id="KW-0153">Cholesterol metabolism</keyword>
<evidence type="ECO:0000256" key="8">
    <source>
        <dbReference type="ARBA" id="ARBA00022989"/>
    </source>
</evidence>
<dbReference type="InterPro" id="IPR004765">
    <property type="entry name" value="NPC1-like"/>
</dbReference>
<dbReference type="EMBL" id="CAJNOJ010000074">
    <property type="protein sequence ID" value="CAF1040040.1"/>
    <property type="molecule type" value="Genomic_DNA"/>
</dbReference>
<dbReference type="SMART" id="SM00454">
    <property type="entry name" value="SAM"/>
    <property type="match status" value="1"/>
</dbReference>
<evidence type="ECO:0000256" key="4">
    <source>
        <dbReference type="ARBA" id="ARBA00022448"/>
    </source>
</evidence>
<dbReference type="OrthoDB" id="2155283at2759"/>
<keyword evidence="8 18" id="KW-1133">Transmembrane helix</keyword>
<proteinExistence type="inferred from homology"/>
<evidence type="ECO:0000256" key="14">
    <source>
        <dbReference type="ARBA" id="ARBA00023180"/>
    </source>
</evidence>
<dbReference type="SUPFAM" id="SSF82866">
    <property type="entry name" value="Multidrug efflux transporter AcrB transmembrane domain"/>
    <property type="match status" value="2"/>
</dbReference>
<keyword evidence="6 18" id="KW-0812">Transmembrane</keyword>
<feature type="compositionally biased region" description="Low complexity" evidence="17">
    <location>
        <begin position="2138"/>
        <end position="2152"/>
    </location>
</feature>
<dbReference type="PANTHER" id="PTHR45727:SF2">
    <property type="entry name" value="NPC INTRACELLULAR CHOLESTEROL TRANSPORTER 1"/>
    <property type="match status" value="1"/>
</dbReference>
<dbReference type="GO" id="GO:0015485">
    <property type="term" value="F:cholesterol binding"/>
    <property type="evidence" value="ECO:0007669"/>
    <property type="project" value="TreeGrafter"/>
</dbReference>
<dbReference type="Gene3D" id="1.20.1640.10">
    <property type="entry name" value="Multidrug efflux transporter AcrB transmembrane domain"/>
    <property type="match status" value="2"/>
</dbReference>
<dbReference type="InterPro" id="IPR013761">
    <property type="entry name" value="SAM/pointed_sf"/>
</dbReference>
<feature type="transmembrane region" description="Helical" evidence="18">
    <location>
        <begin position="697"/>
        <end position="720"/>
    </location>
</feature>
<evidence type="ECO:0000313" key="22">
    <source>
        <dbReference type="Proteomes" id="UP000663852"/>
    </source>
</evidence>
<comment type="caution">
    <text evidence="21">The sequence shown here is derived from an EMBL/GenBank/DDBJ whole genome shotgun (WGS) entry which is preliminary data.</text>
</comment>
<evidence type="ECO:0000259" key="20">
    <source>
        <dbReference type="PROSITE" id="PS50156"/>
    </source>
</evidence>
<dbReference type="PROSITE" id="PS50156">
    <property type="entry name" value="SSD"/>
    <property type="match status" value="1"/>
</dbReference>
<feature type="transmembrane region" description="Helical" evidence="18">
    <location>
        <begin position="1226"/>
        <end position="1246"/>
    </location>
</feature>
<dbReference type="InterPro" id="IPR053958">
    <property type="entry name" value="HMGCR/SNAP/NPC1-like_SSD"/>
</dbReference>
<keyword evidence="7 19" id="KW-0732">Signal</keyword>
<feature type="compositionally biased region" description="Polar residues" evidence="17">
    <location>
        <begin position="2095"/>
        <end position="2137"/>
    </location>
</feature>